<evidence type="ECO:0000256" key="9">
    <source>
        <dbReference type="PIRSR" id="PIRSR605027-1"/>
    </source>
</evidence>
<keyword evidence="10" id="KW-0464">Manganese</keyword>
<evidence type="ECO:0000256" key="11">
    <source>
        <dbReference type="PIRSR" id="PIRSR605027-4"/>
    </source>
</evidence>
<sequence>MLTRLSSMGVMLDGDKHATSRTAHLEVFSSSADSSTTRAAMRGRQERAPHLTARHALRESDSLSLFPSHHWVPGLRWVFVVAPTYRRVTQRLDLTRLFNTFALSANVHMIVVEDSVNRTAKVERVLNESTLLHWSHRHVKTSAGLHVKGSEQRNEGIWAIRHIVFNETDADLRKAYEDGVAYFADDDNAYDVRILDELRKVRNVGTWPVGLSGQRIAERCEVNATTGKITGYSAWNELRAYPIDTAGFGLHVRHFLQDPPVLFNPQSKTCGLEGDFLKQTNVSKYDIEPLADNCTKVYTWHVGTDIKWAGKRPPSDFDAEFDI</sequence>
<organism evidence="13 14">
    <name type="scientific">Vitrella brassicaformis (strain CCMP3155)</name>
    <dbReference type="NCBI Taxonomy" id="1169540"/>
    <lineage>
        <taxon>Eukaryota</taxon>
        <taxon>Sar</taxon>
        <taxon>Alveolata</taxon>
        <taxon>Colpodellida</taxon>
        <taxon>Vitrellaceae</taxon>
        <taxon>Vitrella</taxon>
    </lineage>
</organism>
<keyword evidence="14" id="KW-1185">Reference proteome</keyword>
<dbReference type="AlphaFoldDB" id="A0A0G4H3L4"/>
<dbReference type="OrthoDB" id="675023at2759"/>
<evidence type="ECO:0000256" key="4">
    <source>
        <dbReference type="ARBA" id="ARBA00022692"/>
    </source>
</evidence>
<accession>A0A0G4H3L4</accession>
<dbReference type="GO" id="GO:0050650">
    <property type="term" value="P:chondroitin sulfate proteoglycan biosynthetic process"/>
    <property type="evidence" value="ECO:0007669"/>
    <property type="project" value="TreeGrafter"/>
</dbReference>
<dbReference type="PANTHER" id="PTHR10896:SF65">
    <property type="entry name" value="GALACTOSYLGALACTOSYLXYLOSYLPROTEIN 3-BETA-GLUCURONOSYLTRANSFERASE 3"/>
    <property type="match status" value="1"/>
</dbReference>
<keyword evidence="7" id="KW-0472">Membrane</keyword>
<keyword evidence="8 12" id="KW-0325">Glycoprotein</keyword>
<evidence type="ECO:0000256" key="12">
    <source>
        <dbReference type="PIRSR" id="PIRSR605027-6"/>
    </source>
</evidence>
<dbReference type="Pfam" id="PF03360">
    <property type="entry name" value="Glyco_transf_43"/>
    <property type="match status" value="1"/>
</dbReference>
<dbReference type="Proteomes" id="UP000041254">
    <property type="component" value="Unassembled WGS sequence"/>
</dbReference>
<dbReference type="GO" id="GO:0015018">
    <property type="term" value="F:galactosylgalactosylxylosylprotein 3-beta-glucuronosyltransferase activity"/>
    <property type="evidence" value="ECO:0007669"/>
    <property type="project" value="InterPro"/>
</dbReference>
<dbReference type="PANTHER" id="PTHR10896">
    <property type="entry name" value="GALACTOSYLGALACTOSYLXYLOSYLPROTEIN 3-BETA-GLUCURONOSYLTRANSFERASE BETA-1,3-GLUCURONYLTRANSFERASE"/>
    <property type="match status" value="1"/>
</dbReference>
<gene>
    <name evidence="13" type="ORF">Vbra_2756</name>
</gene>
<name>A0A0G4H3L4_VITBC</name>
<evidence type="ECO:0000256" key="8">
    <source>
        <dbReference type="ARBA" id="ARBA00023180"/>
    </source>
</evidence>
<dbReference type="GO" id="GO:0000139">
    <property type="term" value="C:Golgi membrane"/>
    <property type="evidence" value="ECO:0007669"/>
    <property type="project" value="TreeGrafter"/>
</dbReference>
<evidence type="ECO:0000256" key="3">
    <source>
        <dbReference type="ARBA" id="ARBA00022679"/>
    </source>
</evidence>
<dbReference type="Gene3D" id="3.90.550.10">
    <property type="entry name" value="Spore Coat Polysaccharide Biosynthesis Protein SpsA, Chain A"/>
    <property type="match status" value="1"/>
</dbReference>
<dbReference type="GO" id="GO:0046872">
    <property type="term" value="F:metal ion binding"/>
    <property type="evidence" value="ECO:0007669"/>
    <property type="project" value="UniProtKB-KW"/>
</dbReference>
<keyword evidence="5" id="KW-0735">Signal-anchor</keyword>
<feature type="active site" description="Proton donor/acceptor" evidence="9">
    <location>
        <position position="273"/>
    </location>
</feature>
<dbReference type="InterPro" id="IPR005027">
    <property type="entry name" value="Glyco_trans_43"/>
</dbReference>
<evidence type="ECO:0000256" key="2">
    <source>
        <dbReference type="ARBA" id="ARBA00007706"/>
    </source>
</evidence>
<dbReference type="VEuPathDB" id="CryptoDB:Vbra_2756"/>
<comment type="cofactor">
    <cofactor evidence="10">
        <name>Mn(2+)</name>
        <dbReference type="ChEBI" id="CHEBI:29035"/>
    </cofactor>
</comment>
<dbReference type="InterPro" id="IPR029044">
    <property type="entry name" value="Nucleotide-diphossugar_trans"/>
</dbReference>
<dbReference type="PhylomeDB" id="A0A0G4H3L4"/>
<keyword evidence="6" id="KW-1133">Transmembrane helix</keyword>
<dbReference type="OMA" id="FPSCTRQ"/>
<evidence type="ECO:0000313" key="14">
    <source>
        <dbReference type="Proteomes" id="UP000041254"/>
    </source>
</evidence>
<evidence type="ECO:0000313" key="13">
    <source>
        <dbReference type="EMBL" id="CEM38295.1"/>
    </source>
</evidence>
<comment type="similarity">
    <text evidence="2">Belongs to the glycosyltransferase 43 family.</text>
</comment>
<feature type="binding site" evidence="10">
    <location>
        <position position="187"/>
    </location>
    <ligand>
        <name>Mn(2+)</name>
        <dbReference type="ChEBI" id="CHEBI:29035"/>
    </ligand>
</feature>
<proteinExistence type="inferred from homology"/>
<keyword evidence="10" id="KW-0479">Metal-binding</keyword>
<keyword evidence="4" id="KW-0812">Transmembrane</keyword>
<dbReference type="EMBL" id="CDMY01000981">
    <property type="protein sequence ID" value="CEM38295.1"/>
    <property type="molecule type" value="Genomic_DNA"/>
</dbReference>
<evidence type="ECO:0000256" key="5">
    <source>
        <dbReference type="ARBA" id="ARBA00022968"/>
    </source>
</evidence>
<dbReference type="SUPFAM" id="SSF53448">
    <property type="entry name" value="Nucleotide-diphospho-sugar transferases"/>
    <property type="match status" value="1"/>
</dbReference>
<evidence type="ECO:0000256" key="7">
    <source>
        <dbReference type="ARBA" id="ARBA00023136"/>
    </source>
</evidence>
<comment type="subcellular location">
    <subcellularLocation>
        <location evidence="1">Membrane</location>
        <topology evidence="1">Single-pass type II membrane protein</topology>
    </subcellularLocation>
</comment>
<dbReference type="STRING" id="1169540.A0A0G4H3L4"/>
<evidence type="ECO:0008006" key="15">
    <source>
        <dbReference type="Google" id="ProtNLM"/>
    </source>
</evidence>
<keyword evidence="3" id="KW-0808">Transferase</keyword>
<feature type="site" description="Interaction with galactose moiety of substrate glycoprotein" evidence="11">
    <location>
        <position position="218"/>
    </location>
</feature>
<evidence type="ECO:0000256" key="1">
    <source>
        <dbReference type="ARBA" id="ARBA00004606"/>
    </source>
</evidence>
<protein>
    <recommendedName>
        <fullName evidence="15">Galactosylgalactosylxylosylprotein 3-beta-glucuronosyltransferase</fullName>
    </recommendedName>
</protein>
<evidence type="ECO:0000256" key="6">
    <source>
        <dbReference type="ARBA" id="ARBA00022989"/>
    </source>
</evidence>
<dbReference type="InParanoid" id="A0A0G4H3L4"/>
<reference evidence="13 14" key="1">
    <citation type="submission" date="2014-11" db="EMBL/GenBank/DDBJ databases">
        <authorList>
            <person name="Zhu J."/>
            <person name="Qi W."/>
            <person name="Song R."/>
        </authorList>
    </citation>
    <scope>NUCLEOTIDE SEQUENCE [LARGE SCALE GENOMIC DNA]</scope>
</reference>
<feature type="glycosylation site" description="N-linked (GlcNAc...) asparagine" evidence="12">
    <location>
        <position position="293"/>
    </location>
</feature>
<evidence type="ECO:0000256" key="10">
    <source>
        <dbReference type="PIRSR" id="PIRSR605027-3"/>
    </source>
</evidence>
<dbReference type="GO" id="GO:0005975">
    <property type="term" value="P:carbohydrate metabolic process"/>
    <property type="evidence" value="ECO:0007669"/>
    <property type="project" value="TreeGrafter"/>
</dbReference>